<comment type="caution">
    <text evidence="2">The sequence shown here is derived from an EMBL/GenBank/DDBJ whole genome shotgun (WGS) entry which is preliminary data.</text>
</comment>
<feature type="domain" description="Integrase zinc-binding" evidence="1">
    <location>
        <begin position="57"/>
        <end position="103"/>
    </location>
</feature>
<dbReference type="OrthoDB" id="5989041at2759"/>
<evidence type="ECO:0000313" key="3">
    <source>
        <dbReference type="Proteomes" id="UP000225706"/>
    </source>
</evidence>
<dbReference type="EMBL" id="LSMT01000892">
    <property type="protein sequence ID" value="PFX13806.1"/>
    <property type="molecule type" value="Genomic_DNA"/>
</dbReference>
<dbReference type="Gene3D" id="1.10.340.70">
    <property type="match status" value="1"/>
</dbReference>
<dbReference type="PANTHER" id="PTHR37984">
    <property type="entry name" value="PROTEIN CBG26694"/>
    <property type="match status" value="1"/>
</dbReference>
<dbReference type="AlphaFoldDB" id="A0A2B4R9H7"/>
<keyword evidence="3" id="KW-1185">Reference proteome</keyword>
<dbReference type="InterPro" id="IPR041588">
    <property type="entry name" value="Integrase_H2C2"/>
</dbReference>
<dbReference type="InterPro" id="IPR050951">
    <property type="entry name" value="Retrovirus_Pol_polyprotein"/>
</dbReference>
<dbReference type="Proteomes" id="UP000225706">
    <property type="component" value="Unassembled WGS sequence"/>
</dbReference>
<organism evidence="2 3">
    <name type="scientific">Stylophora pistillata</name>
    <name type="common">Smooth cauliflower coral</name>
    <dbReference type="NCBI Taxonomy" id="50429"/>
    <lineage>
        <taxon>Eukaryota</taxon>
        <taxon>Metazoa</taxon>
        <taxon>Cnidaria</taxon>
        <taxon>Anthozoa</taxon>
        <taxon>Hexacorallia</taxon>
        <taxon>Scleractinia</taxon>
        <taxon>Astrocoeniina</taxon>
        <taxon>Pocilloporidae</taxon>
        <taxon>Stylophora</taxon>
    </lineage>
</organism>
<dbReference type="STRING" id="50429.A0A2B4R9H7"/>
<reference evidence="3" key="1">
    <citation type="journal article" date="2017" name="bioRxiv">
        <title>Comparative analysis of the genomes of Stylophora pistillata and Acropora digitifera provides evidence for extensive differences between species of corals.</title>
        <authorList>
            <person name="Voolstra C.R."/>
            <person name="Li Y."/>
            <person name="Liew Y.J."/>
            <person name="Baumgarten S."/>
            <person name="Zoccola D."/>
            <person name="Flot J.-F."/>
            <person name="Tambutte S."/>
            <person name="Allemand D."/>
            <person name="Aranda M."/>
        </authorList>
    </citation>
    <scope>NUCLEOTIDE SEQUENCE [LARGE SCALE GENOMIC DNA]</scope>
</reference>
<protein>
    <submittedName>
        <fullName evidence="2">Uncharacterized protein K02A2.6</fullName>
    </submittedName>
</protein>
<sequence>MSRRREKSTLPSSRQQHVAEEFVDYITHAAKPNALKLEDITQATMKDPTLLAVTDVTVIDLAHEGHQGITKTKSLLREKVGFPGINDAVKKKVKSCLACQVTTPETKRELLNMSPLPEGPWQQISADFKELSGGGYLFVLYDDYSRYPIVEVILSVSAPAVIPRLHKSTGKPPATVLFNRPMSVKIPDRPSSEEDPAPIGHRDMLAKEKMKSYADQKEYVKTSNLMTGDKVLVRRDPSGINSITPCHPYVIIHHKGTLRTIVALHVINKTSEEYWFVFKIISIPAEEENLETIGDVTQGRSLYFLVKVERTSSFRDSSYTLSTVPIE</sequence>
<accession>A0A2B4R9H7</accession>
<evidence type="ECO:0000313" key="2">
    <source>
        <dbReference type="EMBL" id="PFX13806.1"/>
    </source>
</evidence>
<dbReference type="PANTHER" id="PTHR37984:SF11">
    <property type="entry name" value="INTEGRASE CATALYTIC DOMAIN-CONTAINING PROTEIN"/>
    <property type="match status" value="1"/>
</dbReference>
<evidence type="ECO:0000259" key="1">
    <source>
        <dbReference type="Pfam" id="PF17921"/>
    </source>
</evidence>
<name>A0A2B4R9H7_STYPI</name>
<proteinExistence type="predicted"/>
<gene>
    <name evidence="2" type="primary">K02A2.6</name>
    <name evidence="2" type="ORF">AWC38_SpisGene22081</name>
</gene>
<dbReference type="Pfam" id="PF17921">
    <property type="entry name" value="Integrase_H2C2"/>
    <property type="match status" value="1"/>
</dbReference>